<dbReference type="InterPro" id="IPR018641">
    <property type="entry name" value="Trfase_1_rSAM/seldom-assoc"/>
</dbReference>
<dbReference type="RefSeq" id="WP_377906448.1">
    <property type="nucleotide sequence ID" value="NZ_JBHRZS010000007.1"/>
</dbReference>
<dbReference type="PANTHER" id="PTHR36529:SF1">
    <property type="entry name" value="GLYCOSYLTRANSFERASE"/>
    <property type="match status" value="1"/>
</dbReference>
<evidence type="ECO:0000313" key="2">
    <source>
        <dbReference type="Proteomes" id="UP001595805"/>
    </source>
</evidence>
<dbReference type="Pfam" id="PF09837">
    <property type="entry name" value="DUF2064"/>
    <property type="match status" value="1"/>
</dbReference>
<evidence type="ECO:0000313" key="1">
    <source>
        <dbReference type="EMBL" id="MFC3881108.1"/>
    </source>
</evidence>
<proteinExistence type="predicted"/>
<dbReference type="SUPFAM" id="SSF53448">
    <property type="entry name" value="Nucleotide-diphospho-sugar transferases"/>
    <property type="match status" value="1"/>
</dbReference>
<dbReference type="EMBL" id="JBHRZS010000007">
    <property type="protein sequence ID" value="MFC3881108.1"/>
    <property type="molecule type" value="Genomic_DNA"/>
</dbReference>
<dbReference type="PANTHER" id="PTHR36529">
    <property type="entry name" value="SLL1095 PROTEIN"/>
    <property type="match status" value="1"/>
</dbReference>
<dbReference type="NCBIfam" id="TIGR04282">
    <property type="entry name" value="glyco_like_cofC"/>
    <property type="match status" value="1"/>
</dbReference>
<dbReference type="Gene3D" id="3.90.550.10">
    <property type="entry name" value="Spore Coat Polysaccharide Biosynthesis Protein SpsA, Chain A"/>
    <property type="match status" value="1"/>
</dbReference>
<organism evidence="1 2">
    <name type="scientific">Algoriphagus namhaensis</name>
    <dbReference type="NCBI Taxonomy" id="915353"/>
    <lineage>
        <taxon>Bacteria</taxon>
        <taxon>Pseudomonadati</taxon>
        <taxon>Bacteroidota</taxon>
        <taxon>Cytophagia</taxon>
        <taxon>Cytophagales</taxon>
        <taxon>Cyclobacteriaceae</taxon>
        <taxon>Algoriphagus</taxon>
    </lineage>
</organism>
<accession>A0ABV8AT13</accession>
<dbReference type="InterPro" id="IPR029044">
    <property type="entry name" value="Nucleotide-diphossugar_trans"/>
</dbReference>
<protein>
    <submittedName>
        <fullName evidence="1">TIGR04282 family arsenosugar biosynthesis glycosyltransferase</fullName>
    </submittedName>
</protein>
<sequence>MSLSLSNNSTLLIFQKNIVLGQAKTRIAATVGDEKALEIYQKLIAYTHTTVSALPMEKYLYFSEVVEQEYVGPNQFHLTVQKGLDLGERMANAFQNAFDAGYSRVILIGTDCGELSSEILEKAFECLNSADLVLGPAKDGGYYLIGMTGPHSELFSDMEWSTADVLERTLEKAQRIKLEFKLLPLLSDVDTYSDWMQQKNHVESVLKQG</sequence>
<name>A0ABV8AT13_9BACT</name>
<dbReference type="Proteomes" id="UP001595805">
    <property type="component" value="Unassembled WGS sequence"/>
</dbReference>
<reference evidence="2" key="1">
    <citation type="journal article" date="2019" name="Int. J. Syst. Evol. Microbiol.">
        <title>The Global Catalogue of Microorganisms (GCM) 10K type strain sequencing project: providing services to taxonomists for standard genome sequencing and annotation.</title>
        <authorList>
            <consortium name="The Broad Institute Genomics Platform"/>
            <consortium name="The Broad Institute Genome Sequencing Center for Infectious Disease"/>
            <person name="Wu L."/>
            <person name="Ma J."/>
        </authorList>
    </citation>
    <scope>NUCLEOTIDE SEQUENCE [LARGE SCALE GENOMIC DNA]</scope>
    <source>
        <strain evidence="2">CCUG 60523</strain>
    </source>
</reference>
<comment type="caution">
    <text evidence="1">The sequence shown here is derived from an EMBL/GenBank/DDBJ whole genome shotgun (WGS) entry which is preliminary data.</text>
</comment>
<gene>
    <name evidence="1" type="ORF">ACFOSV_13015</name>
</gene>
<keyword evidence="2" id="KW-1185">Reference proteome</keyword>